<dbReference type="InterPro" id="IPR002698">
    <property type="entry name" value="FTHF_cligase"/>
</dbReference>
<keyword evidence="5" id="KW-0460">Magnesium</keyword>
<dbReference type="PIRSF" id="PIRSF006806">
    <property type="entry name" value="FTHF_cligase"/>
    <property type="match status" value="1"/>
</dbReference>
<comment type="similarity">
    <text evidence="1 5">Belongs to the 5-formyltetrahydrofolate cyclo-ligase family.</text>
</comment>
<gene>
    <name evidence="6" type="primary">ygfA</name>
    <name evidence="6" type="ORF">OPDIPICF_01727</name>
</gene>
<sequence>MPNIPNASNQDKSPTALTDKTTVRRLLRQRRRSLSDYQQRQAAKKLARRLKKVIPANARHIGLYFPADGEINPLVFGEAVRDKHQIYLPHMLNGNHLIFSEFGRHKGLVKKRFGLMEVSRPTFRQPHRLDIVLMPLVGFDKHGHRLGMGGGFYDRTFAYLTGNTWQSKPQLIAVAHHVQAYPELPTEAWDVPVDMVVTDRHIIRCQPQAFRKV</sequence>
<dbReference type="Proteomes" id="UP000441399">
    <property type="component" value="Unassembled WGS sequence"/>
</dbReference>
<keyword evidence="5" id="KW-0479">Metal-binding</keyword>
<keyword evidence="7" id="KW-1185">Reference proteome</keyword>
<dbReference type="EC" id="6.3.3.2" evidence="5"/>
<feature type="binding site" evidence="4">
    <location>
        <begin position="145"/>
        <end position="153"/>
    </location>
    <ligand>
        <name>ATP</name>
        <dbReference type="ChEBI" id="CHEBI:30616"/>
    </ligand>
</feature>
<accession>A0A5S9QB58</accession>
<dbReference type="EMBL" id="CACSIO010000023">
    <property type="protein sequence ID" value="CAA0115433.1"/>
    <property type="molecule type" value="Genomic_DNA"/>
</dbReference>
<dbReference type="GO" id="GO:0005524">
    <property type="term" value="F:ATP binding"/>
    <property type="evidence" value="ECO:0007669"/>
    <property type="project" value="UniProtKB-KW"/>
</dbReference>
<feature type="binding site" evidence="4">
    <location>
        <begin position="20"/>
        <end position="24"/>
    </location>
    <ligand>
        <name>ATP</name>
        <dbReference type="ChEBI" id="CHEBI:30616"/>
    </ligand>
</feature>
<keyword evidence="6" id="KW-0436">Ligase</keyword>
<protein>
    <recommendedName>
        <fullName evidence="5">5-formyltetrahydrofolate cyclo-ligase</fullName>
        <ecNumber evidence="5">6.3.3.2</ecNumber>
    </recommendedName>
</protein>
<dbReference type="PANTHER" id="PTHR23407">
    <property type="entry name" value="ATPASE INHIBITOR/5-FORMYLTETRAHYDROFOLATE CYCLO-LIGASE"/>
    <property type="match status" value="1"/>
</dbReference>
<evidence type="ECO:0000256" key="2">
    <source>
        <dbReference type="ARBA" id="ARBA00022741"/>
    </source>
</evidence>
<dbReference type="NCBIfam" id="TIGR02727">
    <property type="entry name" value="MTHFS_bact"/>
    <property type="match status" value="1"/>
</dbReference>
<comment type="cofactor">
    <cofactor evidence="5">
        <name>Mg(2+)</name>
        <dbReference type="ChEBI" id="CHEBI:18420"/>
    </cofactor>
</comment>
<evidence type="ECO:0000313" key="6">
    <source>
        <dbReference type="EMBL" id="CAA0115433.1"/>
    </source>
</evidence>
<dbReference type="GO" id="GO:0035999">
    <property type="term" value="P:tetrahydrofolate interconversion"/>
    <property type="evidence" value="ECO:0007669"/>
    <property type="project" value="TreeGrafter"/>
</dbReference>
<dbReference type="OrthoDB" id="9801938at2"/>
<dbReference type="Gene3D" id="3.40.50.10420">
    <property type="entry name" value="NagB/RpiA/CoA transferase-like"/>
    <property type="match status" value="1"/>
</dbReference>
<dbReference type="GO" id="GO:0030272">
    <property type="term" value="F:5-formyltetrahydrofolate cyclo-ligase activity"/>
    <property type="evidence" value="ECO:0007669"/>
    <property type="project" value="UniProtKB-EC"/>
</dbReference>
<dbReference type="PANTHER" id="PTHR23407:SF1">
    <property type="entry name" value="5-FORMYLTETRAHYDROFOLATE CYCLO-LIGASE"/>
    <property type="match status" value="1"/>
</dbReference>
<dbReference type="AlphaFoldDB" id="A0A5S9QB58"/>
<dbReference type="InterPro" id="IPR024185">
    <property type="entry name" value="FTHF_cligase-like_sf"/>
</dbReference>
<dbReference type="SUPFAM" id="SSF100950">
    <property type="entry name" value="NagB/RpiA/CoA transferase-like"/>
    <property type="match status" value="1"/>
</dbReference>
<proteinExistence type="inferred from homology"/>
<dbReference type="InterPro" id="IPR037171">
    <property type="entry name" value="NagB/RpiA_transferase-like"/>
</dbReference>
<dbReference type="Pfam" id="PF01812">
    <property type="entry name" value="5-FTHF_cyc-lig"/>
    <property type="match status" value="1"/>
</dbReference>
<evidence type="ECO:0000256" key="5">
    <source>
        <dbReference type="RuleBase" id="RU361279"/>
    </source>
</evidence>
<keyword evidence="3 4" id="KW-0067">ATP-binding</keyword>
<organism evidence="6 7">
    <name type="scientific">BD1-7 clade bacterium</name>
    <dbReference type="NCBI Taxonomy" id="2029982"/>
    <lineage>
        <taxon>Bacteria</taxon>
        <taxon>Pseudomonadati</taxon>
        <taxon>Pseudomonadota</taxon>
        <taxon>Gammaproteobacteria</taxon>
        <taxon>Cellvibrionales</taxon>
        <taxon>Spongiibacteraceae</taxon>
        <taxon>BD1-7 clade</taxon>
    </lineage>
</organism>
<keyword evidence="2 4" id="KW-0547">Nucleotide-binding</keyword>
<evidence type="ECO:0000256" key="3">
    <source>
        <dbReference type="ARBA" id="ARBA00022840"/>
    </source>
</evidence>
<evidence type="ECO:0000256" key="4">
    <source>
        <dbReference type="PIRSR" id="PIRSR006806-1"/>
    </source>
</evidence>
<feature type="binding site" evidence="4">
    <location>
        <position position="70"/>
    </location>
    <ligand>
        <name>substrate</name>
    </ligand>
</feature>
<comment type="catalytic activity">
    <reaction evidence="5">
        <text>(6S)-5-formyl-5,6,7,8-tetrahydrofolate + ATP = (6R)-5,10-methenyltetrahydrofolate + ADP + phosphate</text>
        <dbReference type="Rhea" id="RHEA:10488"/>
        <dbReference type="ChEBI" id="CHEBI:30616"/>
        <dbReference type="ChEBI" id="CHEBI:43474"/>
        <dbReference type="ChEBI" id="CHEBI:57455"/>
        <dbReference type="ChEBI" id="CHEBI:57457"/>
        <dbReference type="ChEBI" id="CHEBI:456216"/>
        <dbReference type="EC" id="6.3.3.2"/>
    </reaction>
</comment>
<dbReference type="GO" id="GO:0046872">
    <property type="term" value="F:metal ion binding"/>
    <property type="evidence" value="ECO:0007669"/>
    <property type="project" value="UniProtKB-KW"/>
</dbReference>
<evidence type="ECO:0000256" key="1">
    <source>
        <dbReference type="ARBA" id="ARBA00010638"/>
    </source>
</evidence>
<name>A0A5S9QB58_9GAMM</name>
<evidence type="ECO:0000313" key="7">
    <source>
        <dbReference type="Proteomes" id="UP000441399"/>
    </source>
</evidence>
<reference evidence="6 7" key="1">
    <citation type="submission" date="2019-11" db="EMBL/GenBank/DDBJ databases">
        <authorList>
            <person name="Holert J."/>
        </authorList>
    </citation>
    <scope>NUCLEOTIDE SEQUENCE [LARGE SCALE GENOMIC DNA]</scope>
    <source>
        <strain evidence="6">SB11_3</strain>
    </source>
</reference>
<dbReference type="GO" id="GO:0009396">
    <property type="term" value="P:folic acid-containing compound biosynthetic process"/>
    <property type="evidence" value="ECO:0007669"/>
    <property type="project" value="TreeGrafter"/>
</dbReference>